<keyword evidence="5 7" id="KW-0408">Iron</keyword>
<accession>A0ABP5EBQ2</accession>
<dbReference type="PRINTS" id="PR00385">
    <property type="entry name" value="P450"/>
</dbReference>
<dbReference type="Pfam" id="PF00067">
    <property type="entry name" value="p450"/>
    <property type="match status" value="1"/>
</dbReference>
<organism evidence="8 9">
    <name type="scientific">Amycolatopsis minnesotensis</name>
    <dbReference type="NCBI Taxonomy" id="337894"/>
    <lineage>
        <taxon>Bacteria</taxon>
        <taxon>Bacillati</taxon>
        <taxon>Actinomycetota</taxon>
        <taxon>Actinomycetes</taxon>
        <taxon>Pseudonocardiales</taxon>
        <taxon>Pseudonocardiaceae</taxon>
        <taxon>Amycolatopsis</taxon>
    </lineage>
</organism>
<evidence type="ECO:0000256" key="1">
    <source>
        <dbReference type="ARBA" id="ARBA00010617"/>
    </source>
</evidence>
<evidence type="ECO:0000256" key="6">
    <source>
        <dbReference type="ARBA" id="ARBA00023033"/>
    </source>
</evidence>
<evidence type="ECO:0000313" key="8">
    <source>
        <dbReference type="EMBL" id="GAA1994426.1"/>
    </source>
</evidence>
<keyword evidence="9" id="KW-1185">Reference proteome</keyword>
<dbReference type="InterPro" id="IPR036396">
    <property type="entry name" value="Cyt_P450_sf"/>
</dbReference>
<keyword evidence="3 7" id="KW-0479">Metal-binding</keyword>
<evidence type="ECO:0000313" key="9">
    <source>
        <dbReference type="Proteomes" id="UP001501116"/>
    </source>
</evidence>
<dbReference type="PROSITE" id="PS00086">
    <property type="entry name" value="CYTOCHROME_P450"/>
    <property type="match status" value="1"/>
</dbReference>
<proteinExistence type="inferred from homology"/>
<dbReference type="EMBL" id="BAAANN010000080">
    <property type="protein sequence ID" value="GAA1994426.1"/>
    <property type="molecule type" value="Genomic_DNA"/>
</dbReference>
<evidence type="ECO:0000256" key="5">
    <source>
        <dbReference type="ARBA" id="ARBA00023004"/>
    </source>
</evidence>
<dbReference type="PRINTS" id="PR00463">
    <property type="entry name" value="EP450I"/>
</dbReference>
<reference evidence="9" key="1">
    <citation type="journal article" date="2019" name="Int. J. Syst. Evol. Microbiol.">
        <title>The Global Catalogue of Microorganisms (GCM) 10K type strain sequencing project: providing services to taxonomists for standard genome sequencing and annotation.</title>
        <authorList>
            <consortium name="The Broad Institute Genomics Platform"/>
            <consortium name="The Broad Institute Genome Sequencing Center for Infectious Disease"/>
            <person name="Wu L."/>
            <person name="Ma J."/>
        </authorList>
    </citation>
    <scope>NUCLEOTIDE SEQUENCE [LARGE SCALE GENOMIC DNA]</scope>
    <source>
        <strain evidence="9">JCM 14545</strain>
    </source>
</reference>
<dbReference type="CDD" id="cd11049">
    <property type="entry name" value="CYP170A1-like"/>
    <property type="match status" value="1"/>
</dbReference>
<protein>
    <submittedName>
        <fullName evidence="8">Cytochrome P450</fullName>
    </submittedName>
</protein>
<keyword evidence="2 7" id="KW-0349">Heme</keyword>
<dbReference type="PANTHER" id="PTHR24291:SF50">
    <property type="entry name" value="BIFUNCTIONAL ALBAFLAVENONE MONOOXYGENASE_TERPENE SYNTHASE"/>
    <property type="match status" value="1"/>
</dbReference>
<sequence>MTVTEESRQYVLGDAPGRLPLLGNALQIFRNPLDYLPALRQQGDLVRVRLGRSTAYFAATHDVVQEVLHRPREFDKGGEFIDKMRVILGDGVGTCSVKTHKRQRAFIQPAFTKGKIAGYSAVMARHVADLVGSWHGGQEIDLLEEMSKLTTRVTAEAMFSDQQVSAEAIAEVQRSFPVVWKGVYRRMTVPLPVVHDVPTKANQDYRRALRRLENVISSMRDAYRQGNGPQEDILSILVSGRDENGAGLTDEQIRDELMTVLAAGVETPASGLTWALYLVSQHPDAESRLHEEVDSVLGGRTAVDADFPALPFTNRVVNEALRMYPPVWFITRRAVVDTELAGHAIPSGASILFSPYALHRDPAVFTDPDAFVPDRWLPENLKKIPRNAVISFSGGTRKCLGDVLANHEMTIALASIAARWKIRHKPGHTIKPAVKAELTTGHLPMIVEARRHEGGAA</sequence>
<dbReference type="RefSeq" id="WP_344432143.1">
    <property type="nucleotide sequence ID" value="NZ_BAAANN010000080.1"/>
</dbReference>
<evidence type="ECO:0000256" key="4">
    <source>
        <dbReference type="ARBA" id="ARBA00023002"/>
    </source>
</evidence>
<name>A0ABP5EBQ2_9PSEU</name>
<dbReference type="InterPro" id="IPR050196">
    <property type="entry name" value="Cytochrome_P450_Monoox"/>
</dbReference>
<evidence type="ECO:0000256" key="2">
    <source>
        <dbReference type="ARBA" id="ARBA00022617"/>
    </source>
</evidence>
<dbReference type="InterPro" id="IPR001128">
    <property type="entry name" value="Cyt_P450"/>
</dbReference>
<gene>
    <name evidence="8" type="ORF">GCM10009754_87240</name>
</gene>
<dbReference type="SUPFAM" id="SSF48264">
    <property type="entry name" value="Cytochrome P450"/>
    <property type="match status" value="1"/>
</dbReference>
<keyword evidence="6 7" id="KW-0503">Monooxygenase</keyword>
<dbReference type="InterPro" id="IPR017972">
    <property type="entry name" value="Cyt_P450_CS"/>
</dbReference>
<dbReference type="Proteomes" id="UP001501116">
    <property type="component" value="Unassembled WGS sequence"/>
</dbReference>
<dbReference type="PANTHER" id="PTHR24291">
    <property type="entry name" value="CYTOCHROME P450 FAMILY 4"/>
    <property type="match status" value="1"/>
</dbReference>
<comment type="caution">
    <text evidence="8">The sequence shown here is derived from an EMBL/GenBank/DDBJ whole genome shotgun (WGS) entry which is preliminary data.</text>
</comment>
<evidence type="ECO:0000256" key="3">
    <source>
        <dbReference type="ARBA" id="ARBA00022723"/>
    </source>
</evidence>
<comment type="similarity">
    <text evidence="1 7">Belongs to the cytochrome P450 family.</text>
</comment>
<evidence type="ECO:0000256" key="7">
    <source>
        <dbReference type="RuleBase" id="RU000461"/>
    </source>
</evidence>
<dbReference type="Gene3D" id="1.10.630.10">
    <property type="entry name" value="Cytochrome P450"/>
    <property type="match status" value="1"/>
</dbReference>
<dbReference type="InterPro" id="IPR002401">
    <property type="entry name" value="Cyt_P450_E_grp-I"/>
</dbReference>
<keyword evidence="4 7" id="KW-0560">Oxidoreductase</keyword>